<evidence type="ECO:0000256" key="5">
    <source>
        <dbReference type="SAM" id="Phobius"/>
    </source>
</evidence>
<feature type="transmembrane region" description="Helical" evidence="5">
    <location>
        <begin position="20"/>
        <end position="41"/>
    </location>
</feature>
<feature type="transmembrane region" description="Helical" evidence="5">
    <location>
        <begin position="396"/>
        <end position="418"/>
    </location>
</feature>
<feature type="transmembrane region" description="Helical" evidence="5">
    <location>
        <begin position="515"/>
        <end position="537"/>
    </location>
</feature>
<dbReference type="AlphaFoldDB" id="A0A9Q1JF97"/>
<dbReference type="Proteomes" id="UP001152622">
    <property type="component" value="Chromosome 1"/>
</dbReference>
<dbReference type="GO" id="GO:0004984">
    <property type="term" value="F:olfactory receptor activity"/>
    <property type="evidence" value="ECO:0007669"/>
    <property type="project" value="TreeGrafter"/>
</dbReference>
<feature type="domain" description="G-protein coupled receptors family 1 profile" evidence="6">
    <location>
        <begin position="203"/>
        <end position="462"/>
    </location>
</feature>
<evidence type="ECO:0000256" key="1">
    <source>
        <dbReference type="ARBA" id="ARBA00004370"/>
    </source>
</evidence>
<feature type="transmembrane region" description="Helical" evidence="5">
    <location>
        <begin position="223"/>
        <end position="247"/>
    </location>
</feature>
<dbReference type="InterPro" id="IPR000276">
    <property type="entry name" value="GPCR_Rhodpsn"/>
</dbReference>
<feature type="domain" description="G-protein coupled receptors family 1 profile" evidence="6">
    <location>
        <begin position="1"/>
        <end position="110"/>
    </location>
</feature>
<dbReference type="Gene3D" id="1.20.1070.10">
    <property type="entry name" value="Rhodopsin 7-helix transmembrane proteins"/>
    <property type="match status" value="3"/>
</dbReference>
<dbReference type="CDD" id="cd00637">
    <property type="entry name" value="7tm_classA_rhodopsin-like"/>
    <property type="match status" value="2"/>
</dbReference>
<dbReference type="InterPro" id="IPR017452">
    <property type="entry name" value="GPCR_Rhodpsn_7TM"/>
</dbReference>
<evidence type="ECO:0000313" key="8">
    <source>
        <dbReference type="Proteomes" id="UP001152622"/>
    </source>
</evidence>
<feature type="transmembrane region" description="Helical" evidence="5">
    <location>
        <begin position="133"/>
        <end position="155"/>
    </location>
</feature>
<comment type="caution">
    <text evidence="7">The sequence shown here is derived from an EMBL/GenBank/DDBJ whole genome shotgun (WGS) entry which is preliminary data.</text>
</comment>
<feature type="domain" description="G-protein coupled receptors family 1 profile" evidence="6">
    <location>
        <begin position="466"/>
        <end position="582"/>
    </location>
</feature>
<name>A0A9Q1JF97_SYNKA</name>
<sequence length="582" mass="64300">MLFTLNRKAAFQGVSRYILFGHMLFADSIQLLCSMFSYLIAVVKVYMSNGLCVILLLPASITIRIAPLNLAVMALERYSAICFPLRHADIATSKWTGVAIVSLIIVYTYVAIMLEAKSVSSDKSKATKARNTVLLHLIQLGLCLSSFAVGVLNALTSRLEALTSSNDMENASTIPSNAHEYYAYLHGLKFGLSLIPVIFFIYINCVMLFTLNRKAAFQGVSRYILFGHMLFADSIQLLCSMFSYLIAVVKVYMSNGLCVILLLPASITICIAPLNLAVMALERYSAICFPLRHADIATSKWTGVAIGVVWVLGSLNDVIQFFLFITIGPPFFVMQAYCRKRNVYNLKLYSDMSKVFTAVYFVSVSLIIVYTYVAIMLEAKSVSSDKSKATKARNTVLLHLIQLGLSLSSFAVGVLNALTSRLEALTSSNDMENASTIPSNAHEYYAYLYRVRFGLSLIPVIFFIYINCVMLFTLNRKAAFQGVSRYILFGHMLFADSIQLLCSMFSYLIAVVKVYMSNGLCVILLLPASITICIAPLNLAVMALERYSAICFPLRHADIATSKWTGVAIGVVSESPDIRAEG</sequence>
<dbReference type="PANTHER" id="PTHR26451:SF866">
    <property type="entry name" value="ODORANT RECEPTOR-RELATED"/>
    <property type="match status" value="1"/>
</dbReference>
<accession>A0A9Q1JF97</accession>
<feature type="transmembrane region" description="Helical" evidence="5">
    <location>
        <begin position="259"/>
        <end position="281"/>
    </location>
</feature>
<feature type="transmembrane region" description="Helical" evidence="5">
    <location>
        <begin position="53"/>
        <end position="75"/>
    </location>
</feature>
<feature type="transmembrane region" description="Helical" evidence="5">
    <location>
        <begin position="486"/>
        <end position="509"/>
    </location>
</feature>
<feature type="transmembrane region" description="Helical" evidence="5">
    <location>
        <begin position="355"/>
        <end position="375"/>
    </location>
</feature>
<feature type="transmembrane region" description="Helical" evidence="5">
    <location>
        <begin position="95"/>
        <end position="112"/>
    </location>
</feature>
<organism evidence="7 8">
    <name type="scientific">Synaphobranchus kaupii</name>
    <name type="common">Kaup's arrowtooth eel</name>
    <dbReference type="NCBI Taxonomy" id="118154"/>
    <lineage>
        <taxon>Eukaryota</taxon>
        <taxon>Metazoa</taxon>
        <taxon>Chordata</taxon>
        <taxon>Craniata</taxon>
        <taxon>Vertebrata</taxon>
        <taxon>Euteleostomi</taxon>
        <taxon>Actinopterygii</taxon>
        <taxon>Neopterygii</taxon>
        <taxon>Teleostei</taxon>
        <taxon>Anguilliformes</taxon>
        <taxon>Synaphobranchidae</taxon>
        <taxon>Synaphobranchus</taxon>
    </lineage>
</organism>
<dbReference type="InterPro" id="IPR052921">
    <property type="entry name" value="GPCR1_Superfamily_Member"/>
</dbReference>
<evidence type="ECO:0000256" key="4">
    <source>
        <dbReference type="ARBA" id="ARBA00023136"/>
    </source>
</evidence>
<dbReference type="PROSITE" id="PS50262">
    <property type="entry name" value="G_PROTEIN_RECEP_F1_2"/>
    <property type="match status" value="3"/>
</dbReference>
<dbReference type="GO" id="GO:0016020">
    <property type="term" value="C:membrane"/>
    <property type="evidence" value="ECO:0007669"/>
    <property type="project" value="UniProtKB-SubCell"/>
</dbReference>
<dbReference type="Pfam" id="PF00001">
    <property type="entry name" value="7tm_1"/>
    <property type="match status" value="1"/>
</dbReference>
<dbReference type="PANTHER" id="PTHR26451">
    <property type="entry name" value="G_PROTEIN_RECEP_F1_2 DOMAIN-CONTAINING PROTEIN"/>
    <property type="match status" value="1"/>
</dbReference>
<dbReference type="SUPFAM" id="SSF81321">
    <property type="entry name" value="Family A G protein-coupled receptor-like"/>
    <property type="match status" value="3"/>
</dbReference>
<dbReference type="FunFam" id="1.20.1070.10:FF:000096">
    <property type="entry name" value="Odorant receptor 131-2"/>
    <property type="match status" value="1"/>
</dbReference>
<keyword evidence="3 5" id="KW-1133">Transmembrane helix</keyword>
<feature type="transmembrane region" description="Helical" evidence="5">
    <location>
        <begin position="301"/>
        <end position="327"/>
    </location>
</feature>
<feature type="transmembrane region" description="Helical" evidence="5">
    <location>
        <begin position="190"/>
        <end position="211"/>
    </location>
</feature>
<dbReference type="OrthoDB" id="5967704at2759"/>
<proteinExistence type="predicted"/>
<feature type="transmembrane region" description="Helical" evidence="5">
    <location>
        <begin position="453"/>
        <end position="474"/>
    </location>
</feature>
<reference evidence="7" key="1">
    <citation type="journal article" date="2023" name="Science">
        <title>Genome structures resolve the early diversification of teleost fishes.</title>
        <authorList>
            <person name="Parey E."/>
            <person name="Louis A."/>
            <person name="Montfort J."/>
            <person name="Bouchez O."/>
            <person name="Roques C."/>
            <person name="Iampietro C."/>
            <person name="Lluch J."/>
            <person name="Castinel A."/>
            <person name="Donnadieu C."/>
            <person name="Desvignes T."/>
            <person name="Floi Bucao C."/>
            <person name="Jouanno E."/>
            <person name="Wen M."/>
            <person name="Mejri S."/>
            <person name="Dirks R."/>
            <person name="Jansen H."/>
            <person name="Henkel C."/>
            <person name="Chen W.J."/>
            <person name="Zahm M."/>
            <person name="Cabau C."/>
            <person name="Klopp C."/>
            <person name="Thompson A.W."/>
            <person name="Robinson-Rechavi M."/>
            <person name="Braasch I."/>
            <person name="Lecointre G."/>
            <person name="Bobe J."/>
            <person name="Postlethwait J.H."/>
            <person name="Berthelot C."/>
            <person name="Roest Crollius H."/>
            <person name="Guiguen Y."/>
        </authorList>
    </citation>
    <scope>NUCLEOTIDE SEQUENCE</scope>
    <source>
        <strain evidence="7">WJC10195</strain>
    </source>
</reference>
<evidence type="ECO:0000259" key="6">
    <source>
        <dbReference type="PROSITE" id="PS50262"/>
    </source>
</evidence>
<gene>
    <name evidence="7" type="ORF">SKAU_G00040110</name>
</gene>
<keyword evidence="4 5" id="KW-0472">Membrane</keyword>
<evidence type="ECO:0000256" key="2">
    <source>
        <dbReference type="ARBA" id="ARBA00022692"/>
    </source>
</evidence>
<dbReference type="GO" id="GO:0004930">
    <property type="term" value="F:G protein-coupled receptor activity"/>
    <property type="evidence" value="ECO:0007669"/>
    <property type="project" value="InterPro"/>
</dbReference>
<protein>
    <recommendedName>
        <fullName evidence="6">G-protein coupled receptors family 1 profile domain-containing protein</fullName>
    </recommendedName>
</protein>
<evidence type="ECO:0000313" key="7">
    <source>
        <dbReference type="EMBL" id="KAJ8383233.1"/>
    </source>
</evidence>
<dbReference type="EMBL" id="JAINUF010000001">
    <property type="protein sequence ID" value="KAJ8383233.1"/>
    <property type="molecule type" value="Genomic_DNA"/>
</dbReference>
<comment type="subcellular location">
    <subcellularLocation>
        <location evidence="1">Membrane</location>
    </subcellularLocation>
</comment>
<keyword evidence="8" id="KW-1185">Reference proteome</keyword>
<dbReference type="GO" id="GO:0005549">
    <property type="term" value="F:odorant binding"/>
    <property type="evidence" value="ECO:0007669"/>
    <property type="project" value="TreeGrafter"/>
</dbReference>
<evidence type="ECO:0000256" key="3">
    <source>
        <dbReference type="ARBA" id="ARBA00022989"/>
    </source>
</evidence>
<keyword evidence="2 5" id="KW-0812">Transmembrane</keyword>